<name>A0A812D616_ACAPH</name>
<evidence type="ECO:0000313" key="3">
    <source>
        <dbReference type="Proteomes" id="UP000597762"/>
    </source>
</evidence>
<gene>
    <name evidence="2" type="ORF">SPHA_47973</name>
</gene>
<dbReference type="SUPFAM" id="SSF56672">
    <property type="entry name" value="DNA/RNA polymerases"/>
    <property type="match status" value="1"/>
</dbReference>
<dbReference type="PANTHER" id="PTHR33327:SF3">
    <property type="entry name" value="RNA-DIRECTED DNA POLYMERASE"/>
    <property type="match status" value="1"/>
</dbReference>
<dbReference type="Gene3D" id="3.10.10.10">
    <property type="entry name" value="HIV Type 1 Reverse Transcriptase, subunit A, domain 1"/>
    <property type="match status" value="1"/>
</dbReference>
<dbReference type="OrthoDB" id="6262499at2759"/>
<keyword evidence="3" id="KW-1185">Reference proteome</keyword>
<evidence type="ECO:0000313" key="2">
    <source>
        <dbReference type="EMBL" id="CAE1290041.1"/>
    </source>
</evidence>
<proteinExistence type="predicted"/>
<protein>
    <recommendedName>
        <fullName evidence="1">DUF7041 domain-containing protein</fullName>
    </recommendedName>
</protein>
<dbReference type="PANTHER" id="PTHR33327">
    <property type="entry name" value="ENDONUCLEASE"/>
    <property type="match status" value="1"/>
</dbReference>
<comment type="caution">
    <text evidence="2">The sequence shown here is derived from an EMBL/GenBank/DDBJ whole genome shotgun (WGS) entry which is preliminary data.</text>
</comment>
<dbReference type="InterPro" id="IPR043502">
    <property type="entry name" value="DNA/RNA_pol_sf"/>
</dbReference>
<feature type="domain" description="DUF7041" evidence="1">
    <location>
        <begin position="289"/>
        <end position="360"/>
    </location>
</feature>
<organism evidence="2 3">
    <name type="scientific">Acanthosepion pharaonis</name>
    <name type="common">Pharaoh cuttlefish</name>
    <name type="synonym">Sepia pharaonis</name>
    <dbReference type="NCBI Taxonomy" id="158019"/>
    <lineage>
        <taxon>Eukaryota</taxon>
        <taxon>Metazoa</taxon>
        <taxon>Spiralia</taxon>
        <taxon>Lophotrochozoa</taxon>
        <taxon>Mollusca</taxon>
        <taxon>Cephalopoda</taxon>
        <taxon>Coleoidea</taxon>
        <taxon>Decapodiformes</taxon>
        <taxon>Sepiida</taxon>
        <taxon>Sepiina</taxon>
        <taxon>Sepiidae</taxon>
        <taxon>Acanthosepion</taxon>
    </lineage>
</organism>
<dbReference type="EMBL" id="CAHIKZ030002653">
    <property type="protein sequence ID" value="CAE1290041.1"/>
    <property type="molecule type" value="Genomic_DNA"/>
</dbReference>
<reference evidence="2" key="1">
    <citation type="submission" date="2021-01" db="EMBL/GenBank/DDBJ databases">
        <authorList>
            <person name="Li R."/>
            <person name="Bekaert M."/>
        </authorList>
    </citation>
    <scope>NUCLEOTIDE SEQUENCE</scope>
    <source>
        <strain evidence="2">Farmed</strain>
    </source>
</reference>
<dbReference type="Proteomes" id="UP000597762">
    <property type="component" value="Unassembled WGS sequence"/>
</dbReference>
<sequence>MSSLSLEDETTNITKKGITSIYTSTGISATLPEANGMQDLLQNHSQITTPFRYTETVCHNAEHNIYTTDPPTHSSPRRLSPDKYKLAKAEFQHMLDLGIIRPSSRPYSFPLHMVPKPDPEAWRPYGDFRKLNATTIPHLHDFAVGLQGATVFTKLDLVKVFHQIRVAKEDIHKTAITTPFAAAAAAQATFLCDRPPKDEQAYSAPPFVNADAVLLRVNIRGSTGPRIQLFHLSCRPEPKRSFDWHSPTTLVTPIFTIDQDGNKRVRTGLSHKRSDATRKPTYIKTTKNWFLQLEAIFSVRRITSQQTKFTNVVQVLTPSVVNELADILENVHEQEPYTRLKDAILKRTGRSDDDLLRELFTHVTRGDRTPSQLLRFMRTRLGKHSIADSILREIWMDKLPTTITQILALFAENTPLDHLADSAYRIAAKLDQGVCSERNPDDTLAKNEELEKAETDMQHQLHDIRILLSRRPRDPKPMANNWRRRIRSTNRDRLIDLELSWVFDSGARVRHASLFLRTIFPHSSELVLNYIQVSFVQDLRHRMAKLTYTPPQQQTTSSYLPQRLDICDFVFVRNDAVKKPLTPSYQGPFKVLKRSKKFVTIMGGKDKDTVSINRLKPAWLEETPSDTNLPTTTEDETTTPVIRTKSGRRVHFPEKNKDIFFS</sequence>
<dbReference type="InterPro" id="IPR055469">
    <property type="entry name" value="DUF7041"/>
</dbReference>
<dbReference type="Pfam" id="PF23055">
    <property type="entry name" value="DUF7041"/>
    <property type="match status" value="1"/>
</dbReference>
<evidence type="ECO:0000259" key="1">
    <source>
        <dbReference type="Pfam" id="PF23055"/>
    </source>
</evidence>
<accession>A0A812D616</accession>
<dbReference type="AlphaFoldDB" id="A0A812D616"/>